<evidence type="ECO:0000259" key="9">
    <source>
        <dbReference type="Pfam" id="PF16575"/>
    </source>
</evidence>
<sequence length="879" mass="94432">MKSAQAKRSSSIFTPRPKSASRNTSAHTSRAASPVARSPRSPAPAQTISWQPNPPCVTTWTPADGTHMVIVETAEAKSMLAKGTGDELIKDRYAAVVAIPYGQTITFQGIADVCVLRGSITVCEHVVVPGGGWTRAYSPSSHPLLTIHSIEPDNSAAALVLGAVDLDIKQIADIWEKSTNGLSAKDSAVVAVRSVHCGLECIGTAAPPFRNLFKLKPYDDRRLDSGPKRVPKRKLALAAGNAAVSKLKRSVSDASMAQSETATVDTGGYDSDESTVEDLPIDTDDSAKIEEGLGSAIGLPNFYPVSFLTPDLQLLQTPRDWQETLELVSTAVPQLDKEFNPISPVLVVAGGQNQGKSTFSRMLINRLLSRYGKLFYLETDLGQSELAPPGALTLTMISAPLLGPPFTHASQVEPYHAVYMGDTTPRNNPDQYVLAIQELLALYRCYISQLVEKRNEMQLAGGSDVGELDELTIPLVVNTDGWLTGLGMDLHYSICEAARPTSYIQIYNQFDNGSRSADGSIAEAEPLVDFGSIEGCAPQQLWITAMNHERAVHTLYTKSSKGGNGSEFVPSSSDTVDSEVVTRKGPRHTGYDMRTLAFISHLYMTGGNVDSQLRNQGLAQLADPAWNMAIPLATQRPLAVPWSDLLIWFGDEDIPPNQALRALNGTLVGVIAVVNVPHPDGKVWTASSLKTLYNGDKGINDQAAIDLSEPSARILQRASIEGLQAEAIAESCHSYPQIVYGRPNTQTTTFIAHGVVRSIDPSEGVLHLLLPPLVTQQKTHAILSRIIGIYKGTGPGMGGVDIPIWPMIDGGYAERAMGASSRRGAVGRRSGRFKTGPNDDDIASPIGIQEAPYLSIEVDEGIGAATSRSRGGQMRRSQQ</sequence>
<feature type="region of interest" description="Disordered" evidence="8">
    <location>
        <begin position="561"/>
        <end position="583"/>
    </location>
</feature>
<keyword evidence="4" id="KW-0808">Transferase</keyword>
<comment type="caution">
    <text evidence="10">The sequence shown here is derived from an EMBL/GenBank/DDBJ whole genome shotgun (WGS) entry which is preliminary data.</text>
</comment>
<feature type="compositionally biased region" description="Low complexity" evidence="8">
    <location>
        <begin position="569"/>
        <end position="579"/>
    </location>
</feature>
<accession>A0A1Y1W7F2</accession>
<feature type="region of interest" description="Disordered" evidence="8">
    <location>
        <begin position="1"/>
        <end position="55"/>
    </location>
</feature>
<dbReference type="InterPro" id="IPR032319">
    <property type="entry name" value="CLP1_P"/>
</dbReference>
<dbReference type="RefSeq" id="XP_040742990.1">
    <property type="nucleotide sequence ID" value="XM_040887856.1"/>
</dbReference>
<feature type="compositionally biased region" description="Acidic residues" evidence="8">
    <location>
        <begin position="270"/>
        <end position="279"/>
    </location>
</feature>
<evidence type="ECO:0000256" key="7">
    <source>
        <dbReference type="ARBA" id="ARBA00022840"/>
    </source>
</evidence>
<keyword evidence="6" id="KW-0418">Kinase</keyword>
<protein>
    <recommendedName>
        <fullName evidence="3">Polynucleotide 5'-hydroxyl-kinase GRC3</fullName>
    </recommendedName>
    <alternativeName>
        <fullName evidence="2">Polynucleotide 5'-hydroxyl-kinase grc3</fullName>
    </alternativeName>
</protein>
<dbReference type="AlphaFoldDB" id="A0A1Y1W7F2"/>
<keyword evidence="7" id="KW-0067">ATP-binding</keyword>
<evidence type="ECO:0000256" key="2">
    <source>
        <dbReference type="ARBA" id="ARBA00018706"/>
    </source>
</evidence>
<gene>
    <name evidence="10" type="ORF">DL89DRAFT_268269</name>
</gene>
<name>A0A1Y1W7F2_9FUNG</name>
<feature type="domain" description="Clp1 P-loop" evidence="9">
    <location>
        <begin position="350"/>
        <end position="449"/>
    </location>
</feature>
<dbReference type="OrthoDB" id="2405412at2759"/>
<evidence type="ECO:0000256" key="5">
    <source>
        <dbReference type="ARBA" id="ARBA00022741"/>
    </source>
</evidence>
<dbReference type="GO" id="GO:0005524">
    <property type="term" value="F:ATP binding"/>
    <property type="evidence" value="ECO:0007669"/>
    <property type="project" value="UniProtKB-KW"/>
</dbReference>
<comment type="similarity">
    <text evidence="1">Belongs to the Clp1 family. NOL9/GRC3 subfamily.</text>
</comment>
<feature type="compositionally biased region" description="Polar residues" evidence="8">
    <location>
        <begin position="46"/>
        <end position="55"/>
    </location>
</feature>
<dbReference type="PANTHER" id="PTHR12755">
    <property type="entry name" value="CLEAVAGE/POLYADENYLATION FACTOR IA SUBUNIT CLP1P"/>
    <property type="match status" value="1"/>
</dbReference>
<dbReference type="GO" id="GO:0051731">
    <property type="term" value="F:polynucleotide 5'-hydroxyl-kinase activity"/>
    <property type="evidence" value="ECO:0007669"/>
    <property type="project" value="InterPro"/>
</dbReference>
<evidence type="ECO:0000256" key="6">
    <source>
        <dbReference type="ARBA" id="ARBA00022777"/>
    </source>
</evidence>
<evidence type="ECO:0000313" key="11">
    <source>
        <dbReference type="Proteomes" id="UP000193922"/>
    </source>
</evidence>
<keyword evidence="5" id="KW-0547">Nucleotide-binding</keyword>
<proteinExistence type="inferred from homology"/>
<dbReference type="EMBL" id="MCFD01000008">
    <property type="protein sequence ID" value="ORX69258.1"/>
    <property type="molecule type" value="Genomic_DNA"/>
</dbReference>
<feature type="region of interest" description="Disordered" evidence="8">
    <location>
        <begin position="823"/>
        <end position="845"/>
    </location>
</feature>
<dbReference type="InterPro" id="IPR045116">
    <property type="entry name" value="Clp1/Grc3"/>
</dbReference>
<dbReference type="GO" id="GO:0005634">
    <property type="term" value="C:nucleus"/>
    <property type="evidence" value="ECO:0007669"/>
    <property type="project" value="TreeGrafter"/>
</dbReference>
<evidence type="ECO:0000256" key="4">
    <source>
        <dbReference type="ARBA" id="ARBA00022679"/>
    </source>
</evidence>
<feature type="compositionally biased region" description="Polar residues" evidence="8">
    <location>
        <begin position="1"/>
        <end position="13"/>
    </location>
</feature>
<dbReference type="GeneID" id="63804504"/>
<evidence type="ECO:0000256" key="3">
    <source>
        <dbReference type="ARBA" id="ARBA00019824"/>
    </source>
</evidence>
<keyword evidence="11" id="KW-1185">Reference proteome</keyword>
<dbReference type="STRING" id="61395.A0A1Y1W7F2"/>
<dbReference type="Gene3D" id="3.40.50.300">
    <property type="entry name" value="P-loop containing nucleotide triphosphate hydrolases"/>
    <property type="match status" value="1"/>
</dbReference>
<dbReference type="Pfam" id="PF16575">
    <property type="entry name" value="CLP1_P"/>
    <property type="match status" value="1"/>
</dbReference>
<feature type="compositionally biased region" description="Low complexity" evidence="8">
    <location>
        <begin position="29"/>
        <end position="45"/>
    </location>
</feature>
<dbReference type="Proteomes" id="UP000193922">
    <property type="component" value="Unassembled WGS sequence"/>
</dbReference>
<feature type="region of interest" description="Disordered" evidence="8">
    <location>
        <begin position="256"/>
        <end position="279"/>
    </location>
</feature>
<dbReference type="InterPro" id="IPR027417">
    <property type="entry name" value="P-loop_NTPase"/>
</dbReference>
<evidence type="ECO:0000256" key="8">
    <source>
        <dbReference type="SAM" id="MobiDB-lite"/>
    </source>
</evidence>
<reference evidence="10 11" key="1">
    <citation type="submission" date="2016-07" db="EMBL/GenBank/DDBJ databases">
        <title>Pervasive Adenine N6-methylation of Active Genes in Fungi.</title>
        <authorList>
            <consortium name="DOE Joint Genome Institute"/>
            <person name="Mondo S.J."/>
            <person name="Dannebaum R.O."/>
            <person name="Kuo R.C."/>
            <person name="Labutti K."/>
            <person name="Haridas S."/>
            <person name="Kuo A."/>
            <person name="Salamov A."/>
            <person name="Ahrendt S.R."/>
            <person name="Lipzen A."/>
            <person name="Sullivan W."/>
            <person name="Andreopoulos W.B."/>
            <person name="Clum A."/>
            <person name="Lindquist E."/>
            <person name="Daum C."/>
            <person name="Ramamoorthy G.K."/>
            <person name="Gryganskyi A."/>
            <person name="Culley D."/>
            <person name="Magnuson J.K."/>
            <person name="James T.Y."/>
            <person name="O'Malley M.A."/>
            <person name="Stajich J.E."/>
            <person name="Spatafora J.W."/>
            <person name="Visel A."/>
            <person name="Grigoriev I.V."/>
        </authorList>
    </citation>
    <scope>NUCLEOTIDE SEQUENCE [LARGE SCALE GENOMIC DNA]</scope>
    <source>
        <strain evidence="10 11">ATCC 12442</strain>
    </source>
</reference>
<dbReference type="GO" id="GO:0000448">
    <property type="term" value="P:cleavage in ITS2 between 5.8S rRNA and LSU-rRNA of tricistronic rRNA transcript (SSU-rRNA, 5.8S rRNA, LSU-rRNA)"/>
    <property type="evidence" value="ECO:0007669"/>
    <property type="project" value="TreeGrafter"/>
</dbReference>
<evidence type="ECO:0000313" key="10">
    <source>
        <dbReference type="EMBL" id="ORX69258.1"/>
    </source>
</evidence>
<organism evidence="10 11">
    <name type="scientific">Linderina pennispora</name>
    <dbReference type="NCBI Taxonomy" id="61395"/>
    <lineage>
        <taxon>Eukaryota</taxon>
        <taxon>Fungi</taxon>
        <taxon>Fungi incertae sedis</taxon>
        <taxon>Zoopagomycota</taxon>
        <taxon>Kickxellomycotina</taxon>
        <taxon>Kickxellomycetes</taxon>
        <taxon>Kickxellales</taxon>
        <taxon>Kickxellaceae</taxon>
        <taxon>Linderina</taxon>
    </lineage>
</organism>
<dbReference type="PANTHER" id="PTHR12755:SF3">
    <property type="entry name" value="POLYNUCLEOTIDE 5'-HYDROXYL-KINASE NOL9"/>
    <property type="match status" value="1"/>
</dbReference>
<evidence type="ECO:0000256" key="1">
    <source>
        <dbReference type="ARBA" id="ARBA00011003"/>
    </source>
</evidence>